<evidence type="ECO:0000256" key="1">
    <source>
        <dbReference type="ARBA" id="ARBA00022723"/>
    </source>
</evidence>
<dbReference type="Proteomes" id="UP000198773">
    <property type="component" value="Unassembled WGS sequence"/>
</dbReference>
<dbReference type="AlphaFoldDB" id="A0A1H4E6X9"/>
<keyword evidence="1 3" id="KW-0479">Metal-binding</keyword>
<keyword evidence="5" id="KW-1185">Reference proteome</keyword>
<feature type="binding site" evidence="3">
    <location>
        <position position="31"/>
    </location>
    <ligand>
        <name>Zn(2+)</name>
        <dbReference type="ChEBI" id="CHEBI:29105"/>
    </ligand>
</feature>
<evidence type="ECO:0000313" key="4">
    <source>
        <dbReference type="EMBL" id="SEA80821.1"/>
    </source>
</evidence>
<dbReference type="Gene3D" id="3.30.50.10">
    <property type="entry name" value="Erythroid Transcription Factor GATA-1, subunit A"/>
    <property type="match status" value="1"/>
</dbReference>
<evidence type="ECO:0000313" key="5">
    <source>
        <dbReference type="Proteomes" id="UP000198773"/>
    </source>
</evidence>
<comment type="similarity">
    <text evidence="3">Belongs to the DNA gyrase inhibitor YacG family.</text>
</comment>
<dbReference type="STRING" id="152573.SAMN04488051_106252"/>
<comment type="function">
    <text evidence="3">Inhibits all the catalytic activities of DNA gyrase by preventing its interaction with DNA. Acts by binding directly to the C-terminal domain of GyrB, which probably disrupts DNA binding by the gyrase.</text>
</comment>
<evidence type="ECO:0000256" key="3">
    <source>
        <dbReference type="HAMAP-Rule" id="MF_00649"/>
    </source>
</evidence>
<gene>
    <name evidence="3" type="primary">yacG</name>
    <name evidence="4" type="ORF">SAMN04488051_106252</name>
</gene>
<protein>
    <recommendedName>
        <fullName evidence="3">DNA gyrase inhibitor YacG</fullName>
    </recommendedName>
</protein>
<dbReference type="SUPFAM" id="SSF57716">
    <property type="entry name" value="Glucocorticoid receptor-like (DNA-binding domain)"/>
    <property type="match status" value="1"/>
</dbReference>
<dbReference type="InterPro" id="IPR005584">
    <property type="entry name" value="DNA_gyrase_inhibitor_YacG"/>
</dbReference>
<dbReference type="RefSeq" id="WP_091343595.1">
    <property type="nucleotide sequence ID" value="NZ_FNRM01000006.1"/>
</dbReference>
<dbReference type="PANTHER" id="PTHR36150">
    <property type="entry name" value="DNA GYRASE INHIBITOR YACG"/>
    <property type="match status" value="1"/>
</dbReference>
<dbReference type="HAMAP" id="MF_00649">
    <property type="entry name" value="DNA_gyrase_inhibitor_YacG"/>
    <property type="match status" value="1"/>
</dbReference>
<feature type="binding site" evidence="3">
    <location>
        <position position="8"/>
    </location>
    <ligand>
        <name>Zn(2+)</name>
        <dbReference type="ChEBI" id="CHEBI:29105"/>
    </ligand>
</feature>
<comment type="subunit">
    <text evidence="3">Interacts with GyrB.</text>
</comment>
<sequence>MNKPVVDCPVCQTKVVYEPASRFRPFCSERCKLIDLGDWAAENHRIADKSAVNPELGEAYLAELEAELMDQDNAFFK</sequence>
<dbReference type="OrthoDB" id="9809663at2"/>
<dbReference type="PANTHER" id="PTHR36150:SF1">
    <property type="entry name" value="DNA GYRASE INHIBITOR YACG"/>
    <property type="match status" value="1"/>
</dbReference>
<keyword evidence="2 3" id="KW-0862">Zinc</keyword>
<evidence type="ECO:0000256" key="2">
    <source>
        <dbReference type="ARBA" id="ARBA00022833"/>
    </source>
</evidence>
<comment type="cofactor">
    <cofactor evidence="3">
        <name>Zn(2+)</name>
        <dbReference type="ChEBI" id="CHEBI:29105"/>
    </cofactor>
    <text evidence="3">Binds 1 zinc ion.</text>
</comment>
<name>A0A1H4E6X9_ALKAM</name>
<feature type="binding site" evidence="3">
    <location>
        <position position="11"/>
    </location>
    <ligand>
        <name>Zn(2+)</name>
        <dbReference type="ChEBI" id="CHEBI:29105"/>
    </ligand>
</feature>
<reference evidence="4 5" key="1">
    <citation type="submission" date="2016-10" db="EMBL/GenBank/DDBJ databases">
        <authorList>
            <person name="de Groot N.N."/>
        </authorList>
    </citation>
    <scope>NUCLEOTIDE SEQUENCE [LARGE SCALE GENOMIC DNA]</scope>
    <source>
        <strain evidence="4 5">CGMCC 1.3430</strain>
    </source>
</reference>
<dbReference type="GO" id="GO:0006355">
    <property type="term" value="P:regulation of DNA-templated transcription"/>
    <property type="evidence" value="ECO:0007669"/>
    <property type="project" value="InterPro"/>
</dbReference>
<dbReference type="Pfam" id="PF03884">
    <property type="entry name" value="YacG"/>
    <property type="match status" value="1"/>
</dbReference>
<feature type="binding site" evidence="3">
    <location>
        <position position="27"/>
    </location>
    <ligand>
        <name>Zn(2+)</name>
        <dbReference type="ChEBI" id="CHEBI:29105"/>
    </ligand>
</feature>
<proteinExistence type="inferred from homology"/>
<accession>A0A1H4E6X9</accession>
<organism evidence="4 5">
    <name type="scientific">Alkalimonas amylolytica</name>
    <dbReference type="NCBI Taxonomy" id="152573"/>
    <lineage>
        <taxon>Bacteria</taxon>
        <taxon>Pseudomonadati</taxon>
        <taxon>Pseudomonadota</taxon>
        <taxon>Gammaproteobacteria</taxon>
        <taxon>Alkalimonas</taxon>
    </lineage>
</organism>
<dbReference type="EMBL" id="FNRM01000006">
    <property type="protein sequence ID" value="SEA80821.1"/>
    <property type="molecule type" value="Genomic_DNA"/>
</dbReference>
<dbReference type="GO" id="GO:0008657">
    <property type="term" value="F:DNA topoisomerase type II (double strand cut, ATP-hydrolyzing) inhibitor activity"/>
    <property type="evidence" value="ECO:0007669"/>
    <property type="project" value="UniProtKB-UniRule"/>
</dbReference>
<dbReference type="InterPro" id="IPR013088">
    <property type="entry name" value="Znf_NHR/GATA"/>
</dbReference>
<dbReference type="GO" id="GO:0008270">
    <property type="term" value="F:zinc ion binding"/>
    <property type="evidence" value="ECO:0007669"/>
    <property type="project" value="UniProtKB-UniRule"/>
</dbReference>